<dbReference type="EMBL" id="JAFJYH010000083">
    <property type="protein sequence ID" value="KAG4420457.1"/>
    <property type="molecule type" value="Genomic_DNA"/>
</dbReference>
<keyword evidence="3" id="KW-1185">Reference proteome</keyword>
<keyword evidence="1" id="KW-0732">Signal</keyword>
<dbReference type="Proteomes" id="UP000664132">
    <property type="component" value="Unassembled WGS sequence"/>
</dbReference>
<name>A0A8H7TIZ5_9HELO</name>
<reference evidence="2" key="1">
    <citation type="submission" date="2021-02" db="EMBL/GenBank/DDBJ databases">
        <title>Genome sequence Cadophora malorum strain M34.</title>
        <authorList>
            <person name="Stefanovic E."/>
            <person name="Vu D."/>
            <person name="Scully C."/>
            <person name="Dijksterhuis J."/>
            <person name="Roader J."/>
            <person name="Houbraken J."/>
        </authorList>
    </citation>
    <scope>NUCLEOTIDE SEQUENCE</scope>
    <source>
        <strain evidence="2">M34</strain>
    </source>
</reference>
<accession>A0A8H7TIZ5</accession>
<evidence type="ECO:0000313" key="3">
    <source>
        <dbReference type="Proteomes" id="UP000664132"/>
    </source>
</evidence>
<evidence type="ECO:0000313" key="2">
    <source>
        <dbReference type="EMBL" id="KAG4420457.1"/>
    </source>
</evidence>
<proteinExistence type="predicted"/>
<dbReference type="OrthoDB" id="2251794at2759"/>
<comment type="caution">
    <text evidence="2">The sequence shown here is derived from an EMBL/GenBank/DDBJ whole genome shotgun (WGS) entry which is preliminary data.</text>
</comment>
<organism evidence="2 3">
    <name type="scientific">Cadophora malorum</name>
    <dbReference type="NCBI Taxonomy" id="108018"/>
    <lineage>
        <taxon>Eukaryota</taxon>
        <taxon>Fungi</taxon>
        <taxon>Dikarya</taxon>
        <taxon>Ascomycota</taxon>
        <taxon>Pezizomycotina</taxon>
        <taxon>Leotiomycetes</taxon>
        <taxon>Helotiales</taxon>
        <taxon>Ploettnerulaceae</taxon>
        <taxon>Cadophora</taxon>
    </lineage>
</organism>
<dbReference type="AlphaFoldDB" id="A0A8H7TIZ5"/>
<sequence length="117" mass="12108">MKSSHILTLLLAATSTHAAINGPCSNGGSPDGICITRSKCANYGGTSNPGSPGAFTCPGTPDDVECCSVFTRCPGLGTDTLCTWDNRCSNTWHGTILSSESMQIVMVVLRAGVDLLL</sequence>
<gene>
    <name evidence="2" type="ORF">IFR04_006377</name>
</gene>
<protein>
    <submittedName>
        <fullName evidence="2">Uncharacterized protein</fullName>
    </submittedName>
</protein>
<evidence type="ECO:0000256" key="1">
    <source>
        <dbReference type="SAM" id="SignalP"/>
    </source>
</evidence>
<feature type="signal peptide" evidence="1">
    <location>
        <begin position="1"/>
        <end position="18"/>
    </location>
</feature>
<feature type="chain" id="PRO_5034592642" evidence="1">
    <location>
        <begin position="19"/>
        <end position="117"/>
    </location>
</feature>